<proteinExistence type="predicted"/>
<dbReference type="RefSeq" id="WP_157427526.1">
    <property type="nucleotide sequence ID" value="NZ_BAAANK010000003.1"/>
</dbReference>
<comment type="caution">
    <text evidence="3">The sequence shown here is derived from an EMBL/GenBank/DDBJ whole genome shotgun (WGS) entry which is preliminary data.</text>
</comment>
<dbReference type="Gene3D" id="3.40.50.300">
    <property type="entry name" value="P-loop containing nucleotide triphosphate hydrolases"/>
    <property type="match status" value="1"/>
</dbReference>
<dbReference type="PANTHER" id="PTHR32309:SF13">
    <property type="entry name" value="FERRIC ENTEROBACTIN TRANSPORT PROTEIN FEPE"/>
    <property type="match status" value="1"/>
</dbReference>
<dbReference type="InterPro" id="IPR050445">
    <property type="entry name" value="Bact_polysacc_biosynth/exp"/>
</dbReference>
<accession>A0ABP4YUL7</accession>
<dbReference type="EMBL" id="BAAANK010000003">
    <property type="protein sequence ID" value="GAA1831317.1"/>
    <property type="molecule type" value="Genomic_DNA"/>
</dbReference>
<dbReference type="InterPro" id="IPR027417">
    <property type="entry name" value="P-loop_NTPase"/>
</dbReference>
<feature type="transmembrane region" description="Helical" evidence="2">
    <location>
        <begin position="14"/>
        <end position="35"/>
    </location>
</feature>
<dbReference type="PANTHER" id="PTHR32309">
    <property type="entry name" value="TYROSINE-PROTEIN KINASE"/>
    <property type="match status" value="1"/>
</dbReference>
<evidence type="ECO:0000313" key="3">
    <source>
        <dbReference type="EMBL" id="GAA1831317.1"/>
    </source>
</evidence>
<keyword evidence="2" id="KW-0472">Membrane</keyword>
<reference evidence="4" key="1">
    <citation type="journal article" date="2019" name="Int. J. Syst. Evol. Microbiol.">
        <title>The Global Catalogue of Microorganisms (GCM) 10K type strain sequencing project: providing services to taxonomists for standard genome sequencing and annotation.</title>
        <authorList>
            <consortium name="The Broad Institute Genomics Platform"/>
            <consortium name="The Broad Institute Genome Sequencing Center for Infectious Disease"/>
            <person name="Wu L."/>
            <person name="Ma J."/>
        </authorList>
    </citation>
    <scope>NUCLEOTIDE SEQUENCE [LARGE SCALE GENOMIC DNA]</scope>
    <source>
        <strain evidence="4">JCM 14323</strain>
    </source>
</reference>
<name>A0ABP4YUL7_9MICO</name>
<evidence type="ECO:0000313" key="4">
    <source>
        <dbReference type="Proteomes" id="UP001501746"/>
    </source>
</evidence>
<evidence type="ECO:0000256" key="2">
    <source>
        <dbReference type="SAM" id="Phobius"/>
    </source>
</evidence>
<sequence length="483" mass="49697">MTAPGYLQVFQQRWGVIVTSVVACVGLAALATAVIPPTYTAKATLFLSVQSPVASLAELSQFSLARVGSYPDLVYSEDVLEHAAAELGTDASAGKLASLVSASNPTGTVLIEVMAEGPTGADAAGLANAAAAGLAEEVSEIENSPGSTYTVELDVRIPAQAPGSPSAPQRTVILGLGLVSGLALGAVLALTLAQLDTRLRTAADVRRVSGLPVFGQFRRGRRRVGGDSPSLDPEADGYIEAALNIRQANGGVVPSFVVLAPTSPTAAPSQTRLGLARAYAETGRDALLVETTSEPGSAVPAIADLAERPGLGELIASGSTELSGSVRPIDVSPGAGEVWALPRGLEVPSELVTERWFPILAEAMVADTDVVILQASTLTRPLDLHTVVSLADVVVVVARYGSTREAELARIVTDLRLEGVRPIGVVFVDVPQRHHTDLAAGWRSEDFAAGPGRPPEAGPVPSTSPAARPKPPEPADGKSPGRT</sequence>
<keyword evidence="2" id="KW-0812">Transmembrane</keyword>
<organism evidence="3 4">
    <name type="scientific">Agromyces salentinus</name>
    <dbReference type="NCBI Taxonomy" id="269421"/>
    <lineage>
        <taxon>Bacteria</taxon>
        <taxon>Bacillati</taxon>
        <taxon>Actinomycetota</taxon>
        <taxon>Actinomycetes</taxon>
        <taxon>Micrococcales</taxon>
        <taxon>Microbacteriaceae</taxon>
        <taxon>Agromyces</taxon>
    </lineage>
</organism>
<feature type="transmembrane region" description="Helical" evidence="2">
    <location>
        <begin position="172"/>
        <end position="193"/>
    </location>
</feature>
<feature type="region of interest" description="Disordered" evidence="1">
    <location>
        <begin position="442"/>
        <end position="483"/>
    </location>
</feature>
<evidence type="ECO:0000256" key="1">
    <source>
        <dbReference type="SAM" id="MobiDB-lite"/>
    </source>
</evidence>
<evidence type="ECO:0008006" key="5">
    <source>
        <dbReference type="Google" id="ProtNLM"/>
    </source>
</evidence>
<protein>
    <recommendedName>
        <fullName evidence="5">Polysaccharide chain length determinant N-terminal domain-containing protein</fullName>
    </recommendedName>
</protein>
<gene>
    <name evidence="3" type="ORF">GCM10009750_14140</name>
</gene>
<dbReference type="SUPFAM" id="SSF52540">
    <property type="entry name" value="P-loop containing nucleoside triphosphate hydrolases"/>
    <property type="match status" value="1"/>
</dbReference>
<keyword evidence="2" id="KW-1133">Transmembrane helix</keyword>
<dbReference type="Proteomes" id="UP001501746">
    <property type="component" value="Unassembled WGS sequence"/>
</dbReference>
<keyword evidence="4" id="KW-1185">Reference proteome</keyword>